<reference evidence="7" key="1">
    <citation type="submission" date="2011-11" db="EMBL/GenBank/DDBJ databases">
        <title>Improved High-Quality Draft sequence of Desulfovibrio sp. U5L.</title>
        <authorList>
            <consortium name="US DOE Joint Genome Institute"/>
            <person name="Lucas S."/>
            <person name="Han J."/>
            <person name="Lapidus A."/>
            <person name="Cheng J.-F."/>
            <person name="Goodwin L."/>
            <person name="Pitluck S."/>
            <person name="Peters L."/>
            <person name="Ovchinnikova G."/>
            <person name="Held B."/>
            <person name="Detter J.C."/>
            <person name="Han C."/>
            <person name="Tapia R."/>
            <person name="Land M."/>
            <person name="Hauser L."/>
            <person name="Kyrpides N."/>
            <person name="Ivanova N."/>
            <person name="Pagani I."/>
            <person name="Gabster J."/>
            <person name="Walker C."/>
            <person name="Stolyar S."/>
            <person name="Stahl D."/>
            <person name="Arkin A."/>
            <person name="Dehal P."/>
            <person name="Hazen T."/>
            <person name="Woyke T."/>
        </authorList>
    </citation>
    <scope>NUCLEOTIDE SEQUENCE [LARGE SCALE GENOMIC DNA]</scope>
    <source>
        <strain evidence="7">U5L</strain>
    </source>
</reference>
<proteinExistence type="predicted"/>
<dbReference type="Gene3D" id="1.20.1250.20">
    <property type="entry name" value="MFS general substrate transporter like domains"/>
    <property type="match status" value="1"/>
</dbReference>
<feature type="transmembrane region" description="Helical" evidence="5">
    <location>
        <begin position="389"/>
        <end position="408"/>
    </location>
</feature>
<feature type="domain" description="Major facilitator superfamily (MFS) profile" evidence="6">
    <location>
        <begin position="22"/>
        <end position="507"/>
    </location>
</feature>
<dbReference type="InterPro" id="IPR020846">
    <property type="entry name" value="MFS_dom"/>
</dbReference>
<name>I2Q591_9BACT</name>
<feature type="transmembrane region" description="Helical" evidence="5">
    <location>
        <begin position="269"/>
        <end position="292"/>
    </location>
</feature>
<dbReference type="PROSITE" id="PS50850">
    <property type="entry name" value="MFS"/>
    <property type="match status" value="1"/>
</dbReference>
<evidence type="ECO:0000259" key="6">
    <source>
        <dbReference type="PROSITE" id="PS50850"/>
    </source>
</evidence>
<dbReference type="GO" id="GO:0046943">
    <property type="term" value="F:carboxylic acid transmembrane transporter activity"/>
    <property type="evidence" value="ECO:0007669"/>
    <property type="project" value="TreeGrafter"/>
</dbReference>
<dbReference type="SUPFAM" id="SSF103473">
    <property type="entry name" value="MFS general substrate transporter"/>
    <property type="match status" value="1"/>
</dbReference>
<evidence type="ECO:0000256" key="1">
    <source>
        <dbReference type="ARBA" id="ARBA00004141"/>
    </source>
</evidence>
<keyword evidence="4 5" id="KW-0472">Membrane</keyword>
<feature type="transmembrane region" description="Helical" evidence="5">
    <location>
        <begin position="120"/>
        <end position="142"/>
    </location>
</feature>
<feature type="transmembrane region" description="Helical" evidence="5">
    <location>
        <begin position="63"/>
        <end position="83"/>
    </location>
</feature>
<evidence type="ECO:0000313" key="7">
    <source>
        <dbReference type="EMBL" id="EIG54947.1"/>
    </source>
</evidence>
<dbReference type="InterPro" id="IPR036259">
    <property type="entry name" value="MFS_trans_sf"/>
</dbReference>
<feature type="transmembrane region" description="Helical" evidence="5">
    <location>
        <begin position="154"/>
        <end position="176"/>
    </location>
</feature>
<evidence type="ECO:0000256" key="5">
    <source>
        <dbReference type="SAM" id="Phobius"/>
    </source>
</evidence>
<dbReference type="InterPro" id="IPR011701">
    <property type="entry name" value="MFS"/>
</dbReference>
<sequence>MSGPSVIAPRKALRLTAREWLVCAVAACGFLFDSYELLMLPLVVRPALMELGGIRPGSPEFTFWFGLLFYIPAIAGGAFGLLGGYLADRFGRQRILTASIMLYACSSFLTGFATTLTMLLVLRCLVFIGVCVEFVAAVAWLAEIFPEPRRREAVLGTTQAFSSVGGLLVALAGGIASSLAGGRPIEVFGWFTLPPMSLPPIALPDFLSFLGHIDNPQADWRYTLMSGLLPALPLLVVRPFLPESPPWLEKRRTGRLGRPSVAALFSPGLWRTTCLVTGMFTLSFAAAFGALLQAPQIVPGLPETQAAVAEAQSTLLSEEEQASLGAQWTAAGRPEDEIDQRIIAEKRRIAGPVEQGIAARVTTFQEMGGLGGRCALAVLAVWIVSRRRLLRVFLIPATVILPVAFAWAGTTSLPAFESGLFLAGFFIIGQFSFWGNYLPRVYPLHLRGTGESFVANVGGRMLGSCFAALTQWLAAVLPVAAAHPVRVAYAAAEIAFLVTLANLIASRWLPEPATETLPEDAPDL</sequence>
<accession>I2Q591</accession>
<dbReference type="Pfam" id="PF07690">
    <property type="entry name" value="MFS_1"/>
    <property type="match status" value="1"/>
</dbReference>
<gene>
    <name evidence="7" type="ORF">DesU5LDRAFT_3315</name>
</gene>
<dbReference type="GO" id="GO:0005886">
    <property type="term" value="C:plasma membrane"/>
    <property type="evidence" value="ECO:0007669"/>
    <property type="project" value="TreeGrafter"/>
</dbReference>
<evidence type="ECO:0000256" key="2">
    <source>
        <dbReference type="ARBA" id="ARBA00022692"/>
    </source>
</evidence>
<dbReference type="eggNOG" id="COG0477">
    <property type="taxonomic scope" value="Bacteria"/>
</dbReference>
<keyword evidence="3 5" id="KW-1133">Transmembrane helix</keyword>
<dbReference type="PANTHER" id="PTHR23508">
    <property type="entry name" value="CARBOXYLIC ACID TRANSPORTER PROTEIN HOMOLOG"/>
    <property type="match status" value="1"/>
</dbReference>
<feature type="transmembrane region" description="Helical" evidence="5">
    <location>
        <begin position="95"/>
        <end position="114"/>
    </location>
</feature>
<evidence type="ECO:0000256" key="4">
    <source>
        <dbReference type="ARBA" id="ARBA00023136"/>
    </source>
</evidence>
<dbReference type="HOGENOM" id="CLU_608165_0_0_7"/>
<feature type="transmembrane region" description="Helical" evidence="5">
    <location>
        <begin position="420"/>
        <end position="438"/>
    </location>
</feature>
<organism evidence="7">
    <name type="scientific">Desulfovibrio sp. U5L</name>
    <dbReference type="NCBI Taxonomy" id="596152"/>
    <lineage>
        <taxon>Bacteria</taxon>
        <taxon>Pseudomonadati</taxon>
        <taxon>Thermodesulfobacteriota</taxon>
        <taxon>Desulfovibrionia</taxon>
        <taxon>Desulfovibrionales</taxon>
        <taxon>Desulfovibrionaceae</taxon>
        <taxon>Desulfovibrio</taxon>
    </lineage>
</organism>
<dbReference type="AlphaFoldDB" id="I2Q591"/>
<feature type="transmembrane region" description="Helical" evidence="5">
    <location>
        <begin position="20"/>
        <end position="43"/>
    </location>
</feature>
<dbReference type="STRING" id="596152.DesU5LDRAFT_3315"/>
<dbReference type="PANTHER" id="PTHR23508:SF10">
    <property type="entry name" value="CARBOXYLIC ACID TRANSPORTER PROTEIN HOMOLOG"/>
    <property type="match status" value="1"/>
</dbReference>
<comment type="subcellular location">
    <subcellularLocation>
        <location evidence="1">Membrane</location>
        <topology evidence="1">Multi-pass membrane protein</topology>
    </subcellularLocation>
</comment>
<evidence type="ECO:0000256" key="3">
    <source>
        <dbReference type="ARBA" id="ARBA00022989"/>
    </source>
</evidence>
<dbReference type="EMBL" id="JH600068">
    <property type="protein sequence ID" value="EIG54947.1"/>
    <property type="molecule type" value="Genomic_DNA"/>
</dbReference>
<protein>
    <submittedName>
        <fullName evidence="7">Nitrate/nitrite transporter</fullName>
    </submittedName>
</protein>
<keyword evidence="2 5" id="KW-0812">Transmembrane</keyword>